<gene>
    <name evidence="5" type="primary">tsaB</name>
    <name evidence="5" type="ORF">KCG35_01465</name>
</gene>
<name>A0ABS5Z6N9_9GAMM</name>
<dbReference type="PANTHER" id="PTHR11735">
    <property type="entry name" value="TRNA N6-ADENOSINE THREONYLCARBAMOYLTRANSFERASE"/>
    <property type="match status" value="1"/>
</dbReference>
<evidence type="ECO:0000259" key="4">
    <source>
        <dbReference type="Pfam" id="PF00814"/>
    </source>
</evidence>
<dbReference type="Gene3D" id="3.30.420.40">
    <property type="match status" value="2"/>
</dbReference>
<keyword evidence="5" id="KW-0808">Transferase</keyword>
<reference evidence="5 6" key="1">
    <citation type="submission" date="2021-04" db="EMBL/GenBank/DDBJ databases">
        <authorList>
            <person name="Pira H."/>
            <person name="Risdian C."/>
            <person name="Wink J."/>
        </authorList>
    </citation>
    <scope>NUCLEOTIDE SEQUENCE [LARGE SCALE GENOMIC DNA]</scope>
    <source>
        <strain evidence="5 6">WH53</strain>
    </source>
</reference>
<dbReference type="GO" id="GO:0061711">
    <property type="term" value="F:tRNA N(6)-L-threonylcarbamoyladenine synthase activity"/>
    <property type="evidence" value="ECO:0007669"/>
    <property type="project" value="UniProtKB-EC"/>
</dbReference>
<evidence type="ECO:0000256" key="1">
    <source>
        <dbReference type="ARBA" id="ARBA00010493"/>
    </source>
</evidence>
<accession>A0ABS5Z6N9</accession>
<dbReference type="InterPro" id="IPR022496">
    <property type="entry name" value="T6A_TsaB"/>
</dbReference>
<proteinExistence type="inferred from homology"/>
<dbReference type="SUPFAM" id="SSF53067">
    <property type="entry name" value="Actin-like ATPase domain"/>
    <property type="match status" value="2"/>
</dbReference>
<evidence type="ECO:0000256" key="2">
    <source>
        <dbReference type="ARBA" id="ARBA00019012"/>
    </source>
</evidence>
<dbReference type="EMBL" id="JAGSOY010000002">
    <property type="protein sequence ID" value="MBU2709721.1"/>
    <property type="molecule type" value="Genomic_DNA"/>
</dbReference>
<comment type="similarity">
    <text evidence="1">Belongs to the KAE1 / TsaD family. TsaB subfamily.</text>
</comment>
<evidence type="ECO:0000313" key="5">
    <source>
        <dbReference type="EMBL" id="MBU2709721.1"/>
    </source>
</evidence>
<dbReference type="InterPro" id="IPR043129">
    <property type="entry name" value="ATPase_NBD"/>
</dbReference>
<protein>
    <recommendedName>
        <fullName evidence="2">tRNA threonylcarbamoyladenosine biosynthesis protein TsaB</fullName>
    </recommendedName>
    <alternativeName>
        <fullName evidence="3">t(6)A37 threonylcarbamoyladenosine biosynthesis protein TsaB</fullName>
    </alternativeName>
</protein>
<keyword evidence="5" id="KW-0012">Acyltransferase</keyword>
<dbReference type="InterPro" id="IPR000905">
    <property type="entry name" value="Gcp-like_dom"/>
</dbReference>
<feature type="domain" description="Gcp-like" evidence="4">
    <location>
        <begin position="30"/>
        <end position="155"/>
    </location>
</feature>
<dbReference type="Proteomes" id="UP000690515">
    <property type="component" value="Unassembled WGS sequence"/>
</dbReference>
<dbReference type="CDD" id="cd24032">
    <property type="entry name" value="ASKHA_NBD_TsaB"/>
    <property type="match status" value="1"/>
</dbReference>
<comment type="caution">
    <text evidence="5">The sequence shown here is derived from an EMBL/GenBank/DDBJ whole genome shotgun (WGS) entry which is preliminary data.</text>
</comment>
<dbReference type="RefSeq" id="WP_215817888.1">
    <property type="nucleotide sequence ID" value="NZ_JAGSOY010000002.1"/>
</dbReference>
<dbReference type="Pfam" id="PF00814">
    <property type="entry name" value="TsaD"/>
    <property type="match status" value="1"/>
</dbReference>
<organism evidence="5 6">
    <name type="scientific">Zooshikella harenae</name>
    <dbReference type="NCBI Taxonomy" id="2827238"/>
    <lineage>
        <taxon>Bacteria</taxon>
        <taxon>Pseudomonadati</taxon>
        <taxon>Pseudomonadota</taxon>
        <taxon>Gammaproteobacteria</taxon>
        <taxon>Oceanospirillales</taxon>
        <taxon>Zooshikellaceae</taxon>
        <taxon>Zooshikella</taxon>
    </lineage>
</organism>
<sequence>MSRILAIDTATEACSAALLIEGDVKESFIVAPREHNERILPMVDELLAAAGLGIQQLDAIAFGRGPGAFTGVRVAAGIVQGLAYAADLPVIGISNLAALAYYVFRVYQHEKVFTAIDARMDEIYFAAYKVSAEGQQTLLIPEAVVSPEDATGYQDQDMTGWVGVGTGWRYSQRIPFTPNVIYEDILPHAQDIALLGEQAWIQGEVMSPEQAIPVYLRDNVAKKKQER</sequence>
<keyword evidence="6" id="KW-1185">Reference proteome</keyword>
<evidence type="ECO:0000256" key="3">
    <source>
        <dbReference type="ARBA" id="ARBA00032446"/>
    </source>
</evidence>
<dbReference type="NCBIfam" id="TIGR03725">
    <property type="entry name" value="T6A_YeaZ"/>
    <property type="match status" value="1"/>
</dbReference>
<evidence type="ECO:0000313" key="6">
    <source>
        <dbReference type="Proteomes" id="UP000690515"/>
    </source>
</evidence>
<dbReference type="PANTHER" id="PTHR11735:SF11">
    <property type="entry name" value="TRNA THREONYLCARBAMOYLADENOSINE BIOSYNTHESIS PROTEIN TSAB"/>
    <property type="match status" value="1"/>
</dbReference>